<dbReference type="Pfam" id="PF00672">
    <property type="entry name" value="HAMP"/>
    <property type="match status" value="1"/>
</dbReference>
<keyword evidence="6" id="KW-0472">Membrane</keyword>
<feature type="domain" description="HAMP" evidence="8">
    <location>
        <begin position="474"/>
        <end position="527"/>
    </location>
</feature>
<dbReference type="Gene3D" id="1.10.287.950">
    <property type="entry name" value="Methyl-accepting chemotaxis protein"/>
    <property type="match status" value="1"/>
</dbReference>
<dbReference type="GO" id="GO:0005886">
    <property type="term" value="C:plasma membrane"/>
    <property type="evidence" value="ECO:0007669"/>
    <property type="project" value="TreeGrafter"/>
</dbReference>
<gene>
    <name evidence="9" type="primary">mcpA</name>
    <name evidence="9" type="ORF">SAMCFNEI73_Ch2091</name>
</gene>
<keyword evidence="2" id="KW-0145">Chemotaxis</keyword>
<feature type="domain" description="Methyl-accepting transducer" evidence="7">
    <location>
        <begin position="612"/>
        <end position="841"/>
    </location>
</feature>
<dbReference type="InterPro" id="IPR051310">
    <property type="entry name" value="MCP_chemotaxis"/>
</dbReference>
<accession>A0A1L3LMS4</accession>
<dbReference type="AlphaFoldDB" id="A0A1L3LMS4"/>
<dbReference type="Proteomes" id="UP000182306">
    <property type="component" value="Chromosome"/>
</dbReference>
<organism evidence="9 10">
    <name type="scientific">Sinorhizobium americanum</name>
    <dbReference type="NCBI Taxonomy" id="194963"/>
    <lineage>
        <taxon>Bacteria</taxon>
        <taxon>Pseudomonadati</taxon>
        <taxon>Pseudomonadota</taxon>
        <taxon>Alphaproteobacteria</taxon>
        <taxon>Hyphomicrobiales</taxon>
        <taxon>Rhizobiaceae</taxon>
        <taxon>Sinorhizobium/Ensifer group</taxon>
        <taxon>Sinorhizobium</taxon>
    </lineage>
</organism>
<dbReference type="GO" id="GO:0007165">
    <property type="term" value="P:signal transduction"/>
    <property type="evidence" value="ECO:0007669"/>
    <property type="project" value="UniProtKB-KW"/>
</dbReference>
<dbReference type="PANTHER" id="PTHR43531:SF11">
    <property type="entry name" value="METHYL-ACCEPTING CHEMOTAXIS PROTEIN 3"/>
    <property type="match status" value="1"/>
</dbReference>
<feature type="domain" description="HAMP" evidence="8">
    <location>
        <begin position="555"/>
        <end position="607"/>
    </location>
</feature>
<evidence type="ECO:0000256" key="3">
    <source>
        <dbReference type="ARBA" id="ARBA00029447"/>
    </source>
</evidence>
<dbReference type="Pfam" id="PF00015">
    <property type="entry name" value="MCPsignal"/>
    <property type="match status" value="1"/>
</dbReference>
<dbReference type="PROSITE" id="PS50885">
    <property type="entry name" value="HAMP"/>
    <property type="match status" value="2"/>
</dbReference>
<evidence type="ECO:0000256" key="6">
    <source>
        <dbReference type="SAM" id="Phobius"/>
    </source>
</evidence>
<dbReference type="InterPro" id="IPR004089">
    <property type="entry name" value="MCPsignal_dom"/>
</dbReference>
<feature type="transmembrane region" description="Helical" evidence="6">
    <location>
        <begin position="43"/>
        <end position="63"/>
    </location>
</feature>
<dbReference type="InterPro" id="IPR003660">
    <property type="entry name" value="HAMP_dom"/>
</dbReference>
<evidence type="ECO:0000313" key="10">
    <source>
        <dbReference type="Proteomes" id="UP000182306"/>
    </source>
</evidence>
<evidence type="ECO:0000256" key="2">
    <source>
        <dbReference type="ARBA" id="ARBA00022500"/>
    </source>
</evidence>
<keyword evidence="6" id="KW-0812">Transmembrane</keyword>
<proteinExistence type="inferred from homology"/>
<protein>
    <submittedName>
        <fullName evidence="9">Chemoreceptor McpA</fullName>
    </submittedName>
</protein>
<dbReference type="SUPFAM" id="SSF158472">
    <property type="entry name" value="HAMP domain-like"/>
    <property type="match status" value="1"/>
</dbReference>
<dbReference type="GO" id="GO:0004888">
    <property type="term" value="F:transmembrane signaling receptor activity"/>
    <property type="evidence" value="ECO:0007669"/>
    <property type="project" value="TreeGrafter"/>
</dbReference>
<evidence type="ECO:0000256" key="5">
    <source>
        <dbReference type="SAM" id="Coils"/>
    </source>
</evidence>
<reference evidence="9 10" key="1">
    <citation type="submission" date="2015-10" db="EMBL/GenBank/DDBJ databases">
        <title>Genomic differences between typical nodule nitrogen-fixing rhizobial strains and those coming from bean seeds.</title>
        <authorList>
            <person name="Peralta H."/>
            <person name="Aguilar-Vera A."/>
            <person name="Diaz R."/>
            <person name="Mora Y."/>
            <person name="Martinez-Batallar G."/>
            <person name="Salazar E."/>
            <person name="Vargas-Lagunas C."/>
            <person name="Encarnacion S."/>
            <person name="Girard L."/>
            <person name="Mora J."/>
        </authorList>
    </citation>
    <scope>NUCLEOTIDE SEQUENCE [LARGE SCALE GENOMIC DNA]</scope>
    <source>
        <strain evidence="9 10">CFNEI 73</strain>
    </source>
</reference>
<evidence type="ECO:0000313" key="9">
    <source>
        <dbReference type="EMBL" id="APG91377.1"/>
    </source>
</evidence>
<keyword evidence="4" id="KW-0807">Transducer</keyword>
<dbReference type="GO" id="GO:0006935">
    <property type="term" value="P:chemotaxis"/>
    <property type="evidence" value="ECO:0007669"/>
    <property type="project" value="UniProtKB-KW"/>
</dbReference>
<dbReference type="EMBL" id="CP013107">
    <property type="protein sequence ID" value="APG91377.1"/>
    <property type="molecule type" value="Genomic_DNA"/>
</dbReference>
<dbReference type="SUPFAM" id="SSF58104">
    <property type="entry name" value="Methyl-accepting chemotaxis protein (MCP) signaling domain"/>
    <property type="match status" value="1"/>
</dbReference>
<dbReference type="PANTHER" id="PTHR43531">
    <property type="entry name" value="PROTEIN ICFG"/>
    <property type="match status" value="1"/>
</dbReference>
<keyword evidence="10" id="KW-1185">Reference proteome</keyword>
<dbReference type="Gene3D" id="6.10.340.10">
    <property type="match status" value="1"/>
</dbReference>
<dbReference type="CDD" id="cd06225">
    <property type="entry name" value="HAMP"/>
    <property type="match status" value="1"/>
</dbReference>
<feature type="transmembrane region" description="Helical" evidence="6">
    <location>
        <begin position="453"/>
        <end position="473"/>
    </location>
</feature>
<dbReference type="FunFam" id="1.10.287.950:FF:000001">
    <property type="entry name" value="Methyl-accepting chemotaxis sensory transducer"/>
    <property type="match status" value="1"/>
</dbReference>
<keyword evidence="5" id="KW-0175">Coiled coil</keyword>
<evidence type="ECO:0000259" key="7">
    <source>
        <dbReference type="PROSITE" id="PS50111"/>
    </source>
</evidence>
<evidence type="ECO:0000256" key="4">
    <source>
        <dbReference type="PROSITE-ProRule" id="PRU00284"/>
    </source>
</evidence>
<evidence type="ECO:0000259" key="8">
    <source>
        <dbReference type="PROSITE" id="PS50885"/>
    </source>
</evidence>
<dbReference type="STRING" id="194963.SAMCFNEI73_Ch2091"/>
<keyword evidence="6" id="KW-1133">Transmembrane helix</keyword>
<dbReference type="KEGG" id="same:SAMCFNEI73_Ch2091"/>
<dbReference type="CDD" id="cd11386">
    <property type="entry name" value="MCP_signal"/>
    <property type="match status" value="1"/>
</dbReference>
<sequence length="873" mass="93870">MPVLPPAAAKHSTARTCSSITKSGFAMSVIDRLLQRLRIVTKVLLFVVPLVALIAGIGLVGFFTARTLNGHMTVTRETINNLSDFQALRSALQEFLDDPSEENRGLLAKMIDEQEEGVRSLESLLTREEDRAQIASVVALGEAMRSQTDKLWAVQVERETVTKSLEAALTEMTRNGNGAYKQIDILQEESGEKEAFAKALLFDAAAYQGLAERIKKFRLPVTMAVNPDAKIEQANKLLPHLMKQIGESERIASDKVKKPIGEIKEQAQKIKAILAEAQDNEAKKNALVPILSKFSKYEADFAKEAAKNSDTAAKRFVSMDAEISTLKTLIAVMDETFKGLASTRLHVSELHRNLDAASRAPIVTDIDGVRGTAGKLSQLGGKNAALRDLPAKLGPSLDDIHKGSAALIDVGARWQAAKAEASSLVAKASGTLESFVSSAQEAGKQDSQRSATVSIVAMVAGTLLAIIGGLMLVETLRGPLKRVTETMTRLAKGDLEVAIEGRNRGDEIGDMVRSVAVFRDNALENVRLEREAQAARTLSAEEEARRSAERARIEAEQTQALNALSDVLAQLAAGNLEEGMAEDLPADYVMMARTYNNAVDALRATLMDVRLVTEEITGGTGNLSASADDLARRTEQQAAALEESSRALRQLTEIVRTTAESARKTTVSVDETNSYAQHSGQVVAKAIDAMAEINRSSEKIGTIIGVIDEIAFQTNLLALNAGVEAARAGEAGRGFAVVAQEVRELAQRCAGAAREIKGLISASSAQVRSGVALVQETGDALSVINDHIGTIHQLVANIEAAAAEQYTGLNEVNTAVHEVELITQQNAAMVEENTAEIHGLRRQVEMLNEKIERFKTGAGGHVVQGQYRSTYAA</sequence>
<comment type="similarity">
    <text evidence="3">Belongs to the methyl-accepting chemotaxis (MCP) protein family.</text>
</comment>
<keyword evidence="9" id="KW-0675">Receptor</keyword>
<dbReference type="SMART" id="SM00283">
    <property type="entry name" value="MA"/>
    <property type="match status" value="1"/>
</dbReference>
<feature type="coiled-coil region" evidence="5">
    <location>
        <begin position="525"/>
        <end position="561"/>
    </location>
</feature>
<evidence type="ECO:0000256" key="1">
    <source>
        <dbReference type="ARBA" id="ARBA00004370"/>
    </source>
</evidence>
<dbReference type="SMART" id="SM00304">
    <property type="entry name" value="HAMP"/>
    <property type="match status" value="2"/>
</dbReference>
<dbReference type="PROSITE" id="PS50111">
    <property type="entry name" value="CHEMOTAXIS_TRANSDUC_2"/>
    <property type="match status" value="1"/>
</dbReference>
<name>A0A1L3LMS4_9HYPH</name>
<comment type="subcellular location">
    <subcellularLocation>
        <location evidence="1">Membrane</location>
    </subcellularLocation>
</comment>